<evidence type="ECO:0000313" key="2">
    <source>
        <dbReference type="Proteomes" id="UP001076464"/>
    </source>
</evidence>
<gene>
    <name evidence="1" type="ORF">NYO99_16465</name>
</gene>
<accession>A0ACC6CDP6</accession>
<comment type="caution">
    <text evidence="1">The sequence shown here is derived from an EMBL/GenBank/DDBJ whole genome shotgun (WGS) entry which is preliminary data.</text>
</comment>
<dbReference type="EMBL" id="JAPPUY010000004">
    <property type="protein sequence ID" value="MCY4746571.1"/>
    <property type="molecule type" value="Genomic_DNA"/>
</dbReference>
<sequence length="357" mass="37255">MALLGLVAPPQAAAADSGTRWSSWPRLHGRITAGSLGLVINTADPYSVSVGEFYARRRGIPDAQVLRVQLPLRASLTPQEFSALDEAVRGHMPEGVNGLALAWVQPYAVACNALTSALALGLLPELCANSCAATRPSPYPGYSGARPWPVLGMRPAMQLAARSVPAALAMIERGIASDHMLAAPGAVPAQAYLAATPDAARNVRERLFPPAGAVPGVAALEVVRVHSSALPDMRRTLVYQTGLARVPAPLGGEWLPGALADHLTSFGGQLDRPAGEGQMSVLDWIDAGATASYGTVSEPCNHVQKFPHPQALMQAYGQGVSALEAYWRSVAWPAQGVFVGEPLAAPFAPLPPPAATP</sequence>
<name>A0ACC6CDP6_9BURK</name>
<proteinExistence type="predicted"/>
<keyword evidence="2" id="KW-1185">Reference proteome</keyword>
<dbReference type="Proteomes" id="UP001076464">
    <property type="component" value="Unassembled WGS sequence"/>
</dbReference>
<organism evidence="1 2">
    <name type="scientific">Roseateles hydrophilus</name>
    <dbReference type="NCBI Taxonomy" id="2975054"/>
    <lineage>
        <taxon>Bacteria</taxon>
        <taxon>Pseudomonadati</taxon>
        <taxon>Pseudomonadota</taxon>
        <taxon>Betaproteobacteria</taxon>
        <taxon>Burkholderiales</taxon>
        <taxon>Sphaerotilaceae</taxon>
        <taxon>Roseateles</taxon>
    </lineage>
</organism>
<protein>
    <submittedName>
        <fullName evidence="1">TIGR03790 family protein</fullName>
    </submittedName>
</protein>
<evidence type="ECO:0000313" key="1">
    <source>
        <dbReference type="EMBL" id="MCY4746571.1"/>
    </source>
</evidence>
<reference evidence="1" key="1">
    <citation type="submission" date="2022-08" db="EMBL/GenBank/DDBJ databases">
        <title>Genome sequencing of Pelomonas sp. UHG3.</title>
        <authorList>
            <person name="So Y."/>
        </authorList>
    </citation>
    <scope>NUCLEOTIDE SEQUENCE</scope>
    <source>
        <strain evidence="1">UHG3</strain>
    </source>
</reference>